<proteinExistence type="predicted"/>
<gene>
    <name evidence="1" type="ORF">GCM10009107_26390</name>
</gene>
<organism evidence="1 2">
    <name type="scientific">Ideonella azotifigens</name>
    <dbReference type="NCBI Taxonomy" id="513160"/>
    <lineage>
        <taxon>Bacteria</taxon>
        <taxon>Pseudomonadati</taxon>
        <taxon>Pseudomonadota</taxon>
        <taxon>Betaproteobacteria</taxon>
        <taxon>Burkholderiales</taxon>
        <taxon>Sphaerotilaceae</taxon>
        <taxon>Ideonella</taxon>
    </lineage>
</organism>
<dbReference type="Proteomes" id="UP001500279">
    <property type="component" value="Unassembled WGS sequence"/>
</dbReference>
<accession>A0ABN1K2L0</accession>
<dbReference type="EMBL" id="BAAAEW010000014">
    <property type="protein sequence ID" value="GAA0752488.1"/>
    <property type="molecule type" value="Genomic_DNA"/>
</dbReference>
<comment type="caution">
    <text evidence="1">The sequence shown here is derived from an EMBL/GenBank/DDBJ whole genome shotgun (WGS) entry which is preliminary data.</text>
</comment>
<sequence>MSSQHTTPPVQNPPASPAVTRLLSGLGLAAVPVAAMVAPETGQLDDAELSRSVVADVGMGTLLRFKSLMAIEGQTVHVARMCYDRQYAFERIANAHTSAFDPLRRVALELFQAYHRREEGRL</sequence>
<name>A0ABN1K2L0_9BURK</name>
<reference evidence="1 2" key="1">
    <citation type="journal article" date="2019" name="Int. J. Syst. Evol. Microbiol.">
        <title>The Global Catalogue of Microorganisms (GCM) 10K type strain sequencing project: providing services to taxonomists for standard genome sequencing and annotation.</title>
        <authorList>
            <consortium name="The Broad Institute Genomics Platform"/>
            <consortium name="The Broad Institute Genome Sequencing Center for Infectious Disease"/>
            <person name="Wu L."/>
            <person name="Ma J."/>
        </authorList>
    </citation>
    <scope>NUCLEOTIDE SEQUENCE [LARGE SCALE GENOMIC DNA]</scope>
    <source>
        <strain evidence="1 2">JCM 15503</strain>
    </source>
</reference>
<keyword evidence="2" id="KW-1185">Reference proteome</keyword>
<dbReference type="RefSeq" id="WP_141290043.1">
    <property type="nucleotide sequence ID" value="NZ_BAAAEW010000014.1"/>
</dbReference>
<evidence type="ECO:0000313" key="2">
    <source>
        <dbReference type="Proteomes" id="UP001500279"/>
    </source>
</evidence>
<evidence type="ECO:0000313" key="1">
    <source>
        <dbReference type="EMBL" id="GAA0752488.1"/>
    </source>
</evidence>
<protein>
    <submittedName>
        <fullName evidence="1">Uncharacterized protein</fullName>
    </submittedName>
</protein>